<reference evidence="14 15" key="1">
    <citation type="submission" date="2017-04" db="EMBL/GenBank/DDBJ databases">
        <authorList>
            <person name="Afonso C.L."/>
            <person name="Miller P.J."/>
            <person name="Scott M.A."/>
            <person name="Spackman E."/>
            <person name="Goraichik I."/>
            <person name="Dimitrov K.M."/>
            <person name="Suarez D.L."/>
            <person name="Swayne D.E."/>
        </authorList>
    </citation>
    <scope>NUCLEOTIDE SEQUENCE [LARGE SCALE GENOMIC DNA]</scope>
    <source>
        <strain evidence="14 15">ToBE</strain>
    </source>
</reference>
<dbReference type="InterPro" id="IPR058204">
    <property type="entry name" value="FtsX_firmicutes-type"/>
</dbReference>
<accession>A0A1W1VDM7</accession>
<evidence type="ECO:0000256" key="2">
    <source>
        <dbReference type="ARBA" id="ARBA00007379"/>
    </source>
</evidence>
<dbReference type="Gene3D" id="3.30.70.3040">
    <property type="match status" value="1"/>
</dbReference>
<keyword evidence="15" id="KW-1185">Reference proteome</keyword>
<dbReference type="STRING" id="698762.SAMN00808754_0455"/>
<evidence type="ECO:0000256" key="6">
    <source>
        <dbReference type="ARBA" id="ARBA00022692"/>
    </source>
</evidence>
<keyword evidence="8 10" id="KW-0472">Membrane</keyword>
<evidence type="ECO:0000313" key="14">
    <source>
        <dbReference type="EMBL" id="SMB91482.1"/>
    </source>
</evidence>
<protein>
    <recommendedName>
        <fullName evidence="3 10">Cell division protein FtsX</fullName>
    </recommendedName>
</protein>
<keyword evidence="7 11" id="KW-1133">Transmembrane helix</keyword>
<comment type="function">
    <text evidence="10">Part of the ABC transporter FtsEX involved in asymmetric cellular division facilitating the initiation of sporulation.</text>
</comment>
<feature type="transmembrane region" description="Helical" evidence="11">
    <location>
        <begin position="173"/>
        <end position="199"/>
    </location>
</feature>
<dbReference type="NCBIfam" id="NF038347">
    <property type="entry name" value="FtsX_Gpos"/>
    <property type="match status" value="1"/>
</dbReference>
<comment type="subcellular location">
    <subcellularLocation>
        <location evidence="1">Cell membrane</location>
        <topology evidence="1">Multi-pass membrane protein</topology>
    </subcellularLocation>
</comment>
<keyword evidence="6 11" id="KW-0812">Transmembrane</keyword>
<keyword evidence="4 10" id="KW-1003">Cell membrane</keyword>
<evidence type="ECO:0000256" key="9">
    <source>
        <dbReference type="ARBA" id="ARBA00023306"/>
    </source>
</evidence>
<evidence type="ECO:0000256" key="7">
    <source>
        <dbReference type="ARBA" id="ARBA00022989"/>
    </source>
</evidence>
<name>A0A1W1VDM7_9FIRM</name>
<feature type="domain" description="ABC3 transporter permease C-terminal" evidence="12">
    <location>
        <begin position="178"/>
        <end position="293"/>
    </location>
</feature>
<proteinExistence type="inferred from homology"/>
<evidence type="ECO:0000256" key="10">
    <source>
        <dbReference type="PIRNR" id="PIRNR003097"/>
    </source>
</evidence>
<evidence type="ECO:0000256" key="11">
    <source>
        <dbReference type="SAM" id="Phobius"/>
    </source>
</evidence>
<evidence type="ECO:0000259" key="12">
    <source>
        <dbReference type="Pfam" id="PF02687"/>
    </source>
</evidence>
<feature type="domain" description="FtsX extracellular" evidence="13">
    <location>
        <begin position="61"/>
        <end position="154"/>
    </location>
</feature>
<keyword evidence="5 10" id="KW-0132">Cell division</keyword>
<dbReference type="PIRSF" id="PIRSF003097">
    <property type="entry name" value="FtsX"/>
    <property type="match status" value="1"/>
</dbReference>
<organism evidence="14 15">
    <name type="scientific">Thermanaeromonas toyohensis ToBE</name>
    <dbReference type="NCBI Taxonomy" id="698762"/>
    <lineage>
        <taxon>Bacteria</taxon>
        <taxon>Bacillati</taxon>
        <taxon>Bacillota</taxon>
        <taxon>Clostridia</taxon>
        <taxon>Neomoorellales</taxon>
        <taxon>Neomoorellaceae</taxon>
        <taxon>Thermanaeromonas</taxon>
    </lineage>
</organism>
<evidence type="ECO:0000313" key="15">
    <source>
        <dbReference type="Proteomes" id="UP000192569"/>
    </source>
</evidence>
<dbReference type="Proteomes" id="UP000192569">
    <property type="component" value="Chromosome I"/>
</dbReference>
<dbReference type="PANTHER" id="PTHR47755">
    <property type="entry name" value="CELL DIVISION PROTEIN FTSX"/>
    <property type="match status" value="1"/>
</dbReference>
<dbReference type="GO" id="GO:0005886">
    <property type="term" value="C:plasma membrane"/>
    <property type="evidence" value="ECO:0007669"/>
    <property type="project" value="UniProtKB-SubCell"/>
</dbReference>
<sequence length="297" mass="32680">MVMKLRTWGYFFRQAFLSLWRNAWMSMAAGTSVAVTLFILGAFILLVLNINFIALALQSNLEIAAFLRVDTPRSQALALKHQIQNLPGVKEVELVTKEQGLKILAQQFGSEEELLGATGGVNPLPDYFRIKVEDASRISEIAAAIQNLPAVEKVNYGQAVVERLLAVIRWLRYLGVGIIGLLGIASLMLLMITIRLAVYARRREINIMKYVGATDWFIRWPFLLEGLLIGLFGGGVAAGILAWGYGPLTHKIKLSLFFLPLIEDPAVVRYTTLGLVGGGGFVGALGSLLAIHRFLKV</sequence>
<feature type="transmembrane region" description="Helical" evidence="11">
    <location>
        <begin position="266"/>
        <end position="291"/>
    </location>
</feature>
<dbReference type="EMBL" id="LT838272">
    <property type="protein sequence ID" value="SMB91482.1"/>
    <property type="molecule type" value="Genomic_DNA"/>
</dbReference>
<evidence type="ECO:0000256" key="4">
    <source>
        <dbReference type="ARBA" id="ARBA00022475"/>
    </source>
</evidence>
<evidence type="ECO:0000256" key="1">
    <source>
        <dbReference type="ARBA" id="ARBA00004651"/>
    </source>
</evidence>
<evidence type="ECO:0000259" key="13">
    <source>
        <dbReference type="Pfam" id="PF18075"/>
    </source>
</evidence>
<dbReference type="Pfam" id="PF02687">
    <property type="entry name" value="FtsX"/>
    <property type="match status" value="1"/>
</dbReference>
<evidence type="ECO:0000256" key="3">
    <source>
        <dbReference type="ARBA" id="ARBA00021907"/>
    </source>
</evidence>
<dbReference type="InterPro" id="IPR004513">
    <property type="entry name" value="FtsX"/>
</dbReference>
<keyword evidence="9 10" id="KW-0131">Cell cycle</keyword>
<feature type="transmembrane region" description="Helical" evidence="11">
    <location>
        <begin position="220"/>
        <end position="246"/>
    </location>
</feature>
<dbReference type="AlphaFoldDB" id="A0A1W1VDM7"/>
<dbReference type="Pfam" id="PF18075">
    <property type="entry name" value="FtsX_ECD"/>
    <property type="match status" value="1"/>
</dbReference>
<comment type="similarity">
    <text evidence="2 10">Belongs to the ABC-4 integral membrane protein family. FtsX subfamily.</text>
</comment>
<gene>
    <name evidence="14" type="ORF">SAMN00808754_0455</name>
</gene>
<dbReference type="GO" id="GO:0051301">
    <property type="term" value="P:cell division"/>
    <property type="evidence" value="ECO:0007669"/>
    <property type="project" value="UniProtKB-KW"/>
</dbReference>
<dbReference type="InterPro" id="IPR003838">
    <property type="entry name" value="ABC3_permease_C"/>
</dbReference>
<dbReference type="InterPro" id="IPR040690">
    <property type="entry name" value="FtsX_ECD"/>
</dbReference>
<evidence type="ECO:0000256" key="5">
    <source>
        <dbReference type="ARBA" id="ARBA00022618"/>
    </source>
</evidence>
<dbReference type="PANTHER" id="PTHR47755:SF1">
    <property type="entry name" value="CELL DIVISION PROTEIN FTSX"/>
    <property type="match status" value="1"/>
</dbReference>
<evidence type="ECO:0000256" key="8">
    <source>
        <dbReference type="ARBA" id="ARBA00023136"/>
    </source>
</evidence>